<proteinExistence type="predicted"/>
<dbReference type="Proteomes" id="UP000183898">
    <property type="component" value="Unassembled WGS sequence"/>
</dbReference>
<evidence type="ECO:0000256" key="1">
    <source>
        <dbReference type="ARBA" id="ARBA00022603"/>
    </source>
</evidence>
<organism evidence="4 5">
    <name type="scientific">Nitrosospira multiformis</name>
    <dbReference type="NCBI Taxonomy" id="1231"/>
    <lineage>
        <taxon>Bacteria</taxon>
        <taxon>Pseudomonadati</taxon>
        <taxon>Pseudomonadota</taxon>
        <taxon>Betaproteobacteria</taxon>
        <taxon>Nitrosomonadales</taxon>
        <taxon>Nitrosomonadaceae</taxon>
        <taxon>Nitrosospira</taxon>
    </lineage>
</organism>
<dbReference type="PANTHER" id="PTHR43464:SF19">
    <property type="entry name" value="UBIQUINONE BIOSYNTHESIS O-METHYLTRANSFERASE, MITOCHONDRIAL"/>
    <property type="match status" value="1"/>
</dbReference>
<dbReference type="Gene3D" id="3.40.50.150">
    <property type="entry name" value="Vaccinia Virus protein VP39"/>
    <property type="match status" value="1"/>
</dbReference>
<dbReference type="InterPro" id="IPR029063">
    <property type="entry name" value="SAM-dependent_MTases_sf"/>
</dbReference>
<accession>A0A1H8MD68</accession>
<protein>
    <submittedName>
        <fullName evidence="4">Methyltransferase domain-containing protein</fullName>
    </submittedName>
</protein>
<name>A0A1H8MD68_9PROT</name>
<evidence type="ECO:0000256" key="2">
    <source>
        <dbReference type="ARBA" id="ARBA00022679"/>
    </source>
</evidence>
<keyword evidence="1 4" id="KW-0489">Methyltransferase</keyword>
<dbReference type="PANTHER" id="PTHR43464">
    <property type="entry name" value="METHYLTRANSFERASE"/>
    <property type="match status" value="1"/>
</dbReference>
<dbReference type="AlphaFoldDB" id="A0A1H8MD68"/>
<sequence>MGTNSIYEDGTYLSKHPTWHEEDSPWKADHIDRLLKRNGVHPSTVCEVGCGAGGILENLATRYGDEVSFTGYEISPGAFELCRKKTRGNLRYHHKSLFDDSAEFDVVMAIDVFEHVEDYFGFLRDLRKKGAYKVFHIPLELSVQWVLRSTPLIKQRLSVGHIHQFTKETALATLKDTGYEVIDFFYTNNSDLPNLAIWGWKAKLLKVPRKILFLINQDLTVRILGGFSLMVLAK</sequence>
<gene>
    <name evidence="4" type="ORF">SAMN05216404_11293</name>
</gene>
<reference evidence="4 5" key="1">
    <citation type="submission" date="2016-10" db="EMBL/GenBank/DDBJ databases">
        <authorList>
            <person name="de Groot N.N."/>
        </authorList>
    </citation>
    <scope>NUCLEOTIDE SEQUENCE [LARGE SCALE GENOMIC DNA]</scope>
    <source>
        <strain evidence="4 5">Nl18</strain>
    </source>
</reference>
<dbReference type="GO" id="GO:0008168">
    <property type="term" value="F:methyltransferase activity"/>
    <property type="evidence" value="ECO:0007669"/>
    <property type="project" value="UniProtKB-KW"/>
</dbReference>
<evidence type="ECO:0000313" key="5">
    <source>
        <dbReference type="Proteomes" id="UP000183898"/>
    </source>
</evidence>
<dbReference type="GO" id="GO:0032259">
    <property type="term" value="P:methylation"/>
    <property type="evidence" value="ECO:0007669"/>
    <property type="project" value="UniProtKB-KW"/>
</dbReference>
<evidence type="ECO:0000313" key="4">
    <source>
        <dbReference type="EMBL" id="SEO15297.1"/>
    </source>
</evidence>
<keyword evidence="2 4" id="KW-0808">Transferase</keyword>
<dbReference type="SUPFAM" id="SSF53335">
    <property type="entry name" value="S-adenosyl-L-methionine-dependent methyltransferases"/>
    <property type="match status" value="1"/>
</dbReference>
<keyword evidence="3" id="KW-0949">S-adenosyl-L-methionine</keyword>
<dbReference type="Pfam" id="PF13489">
    <property type="entry name" value="Methyltransf_23"/>
    <property type="match status" value="1"/>
</dbReference>
<dbReference type="CDD" id="cd02440">
    <property type="entry name" value="AdoMet_MTases"/>
    <property type="match status" value="1"/>
</dbReference>
<evidence type="ECO:0000256" key="3">
    <source>
        <dbReference type="ARBA" id="ARBA00022691"/>
    </source>
</evidence>
<dbReference type="EMBL" id="FOCT01000012">
    <property type="protein sequence ID" value="SEO15297.1"/>
    <property type="molecule type" value="Genomic_DNA"/>
</dbReference>